<feature type="region of interest" description="Disordered" evidence="1">
    <location>
        <begin position="39"/>
        <end position="73"/>
    </location>
</feature>
<reference evidence="2 3" key="1">
    <citation type="journal article" date="2012" name="Eukaryot. Cell">
        <title>Draft genome sequence of CBS 2479, the standard type strain of Trichosporon asahii.</title>
        <authorList>
            <person name="Yang R.Y."/>
            <person name="Li H.T."/>
            <person name="Zhu H."/>
            <person name="Zhou G.P."/>
            <person name="Wang M."/>
            <person name="Wang L."/>
        </authorList>
    </citation>
    <scope>NUCLEOTIDE SEQUENCE [LARGE SCALE GENOMIC DNA]</scope>
    <source>
        <strain evidence="3">ATCC 90039 / CBS 2479 / JCM 2466 / KCTC 7840 / NCYC 2677 / UAMH 7654</strain>
    </source>
</reference>
<accession>J5TBI7</accession>
<proteinExistence type="predicted"/>
<dbReference type="KEGG" id="tasa:A1Q1_00598"/>
<dbReference type="GeneID" id="25984112"/>
<dbReference type="HOGENOM" id="CLU_1856711_0_0_1"/>
<evidence type="ECO:0000256" key="1">
    <source>
        <dbReference type="SAM" id="MobiDB-lite"/>
    </source>
</evidence>
<feature type="compositionally biased region" description="Basic and acidic residues" evidence="1">
    <location>
        <begin position="90"/>
        <end position="101"/>
    </location>
</feature>
<dbReference type="Proteomes" id="UP000002748">
    <property type="component" value="Unassembled WGS sequence"/>
</dbReference>
<dbReference type="VEuPathDB" id="FungiDB:A1Q1_00598"/>
<name>J5TBI7_TRIAS</name>
<gene>
    <name evidence="2" type="ORF">A1Q1_00598</name>
</gene>
<protein>
    <submittedName>
        <fullName evidence="2">Uncharacterized protein</fullName>
    </submittedName>
</protein>
<organism evidence="2 3">
    <name type="scientific">Trichosporon asahii var. asahii (strain ATCC 90039 / CBS 2479 / JCM 2466 / KCTC 7840 / NBRC 103889/ NCYC 2677 / UAMH 7654)</name>
    <name type="common">Yeast</name>
    <dbReference type="NCBI Taxonomy" id="1186058"/>
    <lineage>
        <taxon>Eukaryota</taxon>
        <taxon>Fungi</taxon>
        <taxon>Dikarya</taxon>
        <taxon>Basidiomycota</taxon>
        <taxon>Agaricomycotina</taxon>
        <taxon>Tremellomycetes</taxon>
        <taxon>Trichosporonales</taxon>
        <taxon>Trichosporonaceae</taxon>
        <taxon>Trichosporon</taxon>
    </lineage>
</organism>
<evidence type="ECO:0000313" key="2">
    <source>
        <dbReference type="EMBL" id="EJT50131.1"/>
    </source>
</evidence>
<sequence length="138" mass="15245">MQAEDAARETEVQAQLKIAEAETGADLKIAEAQRRVRKDFADAEERAKSAEQRARDAEEAVAEAERRAANAEKRCAQTEKLLIAYKLVLDDKGRSSPEPENRGVGASVLDEATIDAPRCRWSRSSTLSREDDDKPGMT</sequence>
<dbReference type="SUPFAM" id="SSF57997">
    <property type="entry name" value="Tropomyosin"/>
    <property type="match status" value="1"/>
</dbReference>
<dbReference type="RefSeq" id="XP_014181388.1">
    <property type="nucleotide sequence ID" value="XM_014325913.1"/>
</dbReference>
<feature type="region of interest" description="Disordered" evidence="1">
    <location>
        <begin position="119"/>
        <end position="138"/>
    </location>
</feature>
<feature type="region of interest" description="Disordered" evidence="1">
    <location>
        <begin position="90"/>
        <end position="109"/>
    </location>
</feature>
<dbReference type="EMBL" id="ALBS01000126">
    <property type="protein sequence ID" value="EJT50131.1"/>
    <property type="molecule type" value="Genomic_DNA"/>
</dbReference>
<feature type="compositionally biased region" description="Basic and acidic residues" evidence="1">
    <location>
        <begin position="128"/>
        <end position="138"/>
    </location>
</feature>
<comment type="caution">
    <text evidence="2">The sequence shown here is derived from an EMBL/GenBank/DDBJ whole genome shotgun (WGS) entry which is preliminary data.</text>
</comment>
<dbReference type="AlphaFoldDB" id="J5TBI7"/>
<evidence type="ECO:0000313" key="3">
    <source>
        <dbReference type="Proteomes" id="UP000002748"/>
    </source>
</evidence>